<dbReference type="PANTHER" id="PTHR11592:SF134">
    <property type="entry name" value="PHOSPHOLIPID HYDROPEROXIDE GLUTATHIONE PEROXIDASE"/>
    <property type="match status" value="1"/>
</dbReference>
<dbReference type="InterPro" id="IPR029759">
    <property type="entry name" value="GPX_AS"/>
</dbReference>
<dbReference type="InterPro" id="IPR000889">
    <property type="entry name" value="Glutathione_peroxidase"/>
</dbReference>
<dbReference type="SUPFAM" id="SSF52833">
    <property type="entry name" value="Thioredoxin-like"/>
    <property type="match status" value="1"/>
</dbReference>
<organism evidence="7 8">
    <name type="scientific">Folsomia candida</name>
    <name type="common">Springtail</name>
    <dbReference type="NCBI Taxonomy" id="158441"/>
    <lineage>
        <taxon>Eukaryota</taxon>
        <taxon>Metazoa</taxon>
        <taxon>Ecdysozoa</taxon>
        <taxon>Arthropoda</taxon>
        <taxon>Hexapoda</taxon>
        <taxon>Collembola</taxon>
        <taxon>Entomobryomorpha</taxon>
        <taxon>Isotomoidea</taxon>
        <taxon>Isotomidae</taxon>
        <taxon>Proisotominae</taxon>
        <taxon>Folsomia</taxon>
    </lineage>
</organism>
<evidence type="ECO:0000256" key="6">
    <source>
        <dbReference type="SAM" id="Phobius"/>
    </source>
</evidence>
<dbReference type="CDD" id="cd00340">
    <property type="entry name" value="GSH_Peroxidase"/>
    <property type="match status" value="1"/>
</dbReference>
<evidence type="ECO:0000256" key="3">
    <source>
        <dbReference type="ARBA" id="ARBA00022933"/>
    </source>
</evidence>
<dbReference type="STRING" id="158441.A0A226EW77"/>
<dbReference type="Pfam" id="PF00255">
    <property type="entry name" value="GSHPx"/>
    <property type="match status" value="1"/>
</dbReference>
<proteinExistence type="inferred from homology"/>
<keyword evidence="2 5" id="KW-0575">Peroxidase</keyword>
<sequence length="213" mass="24314">MHPVLKWLSVVTPIVSIFLGGYYWRSVSISATLKPDLTTDYSKGEEVIMADAKSIYDIKYVDIDGNEQSMEQYRGHVLIVVNVASKCGFTCVNYKELTELYDKYSENEGLRILAFPCNQFGSQEPLGETEIKEFVKEYDVRYNLASKSNVNGDNTHALWTLLKDRQRGILGTTLVKWNFTKFLVDKKGNVLKRYAPNTNPKAMEKDIIEAFKS</sequence>
<dbReference type="PROSITE" id="PS51355">
    <property type="entry name" value="GLUTATHIONE_PEROXID_3"/>
    <property type="match status" value="1"/>
</dbReference>
<keyword evidence="3" id="KW-0712">Selenocysteine</keyword>
<keyword evidence="4 5" id="KW-0560">Oxidoreductase</keyword>
<evidence type="ECO:0000313" key="8">
    <source>
        <dbReference type="Proteomes" id="UP000198287"/>
    </source>
</evidence>
<dbReference type="OMA" id="TFPMTEK"/>
<dbReference type="FunFam" id="3.40.30.10:FF:000025">
    <property type="entry name" value="Glutathione peroxidase"/>
    <property type="match status" value="1"/>
</dbReference>
<dbReference type="PROSITE" id="PS00763">
    <property type="entry name" value="GLUTATHIONE_PEROXID_2"/>
    <property type="match status" value="1"/>
</dbReference>
<dbReference type="AlphaFoldDB" id="A0A226EW77"/>
<dbReference type="Gene3D" id="3.40.30.10">
    <property type="entry name" value="Glutaredoxin"/>
    <property type="match status" value="1"/>
</dbReference>
<evidence type="ECO:0000256" key="4">
    <source>
        <dbReference type="ARBA" id="ARBA00023002"/>
    </source>
</evidence>
<evidence type="ECO:0000256" key="5">
    <source>
        <dbReference type="RuleBase" id="RU000499"/>
    </source>
</evidence>
<feature type="transmembrane region" description="Helical" evidence="6">
    <location>
        <begin position="6"/>
        <end position="24"/>
    </location>
</feature>
<evidence type="ECO:0000256" key="2">
    <source>
        <dbReference type="ARBA" id="ARBA00022559"/>
    </source>
</evidence>
<dbReference type="Proteomes" id="UP000198287">
    <property type="component" value="Unassembled WGS sequence"/>
</dbReference>
<keyword evidence="6" id="KW-0812">Transmembrane</keyword>
<evidence type="ECO:0000313" key="7">
    <source>
        <dbReference type="EMBL" id="OXA61440.1"/>
    </source>
</evidence>
<comment type="similarity">
    <text evidence="1 5">Belongs to the glutathione peroxidase family.</text>
</comment>
<dbReference type="GO" id="GO:0004601">
    <property type="term" value="F:peroxidase activity"/>
    <property type="evidence" value="ECO:0007669"/>
    <property type="project" value="UniProtKB-KW"/>
</dbReference>
<dbReference type="InterPro" id="IPR029760">
    <property type="entry name" value="GPX_CS"/>
</dbReference>
<dbReference type="GO" id="GO:0006979">
    <property type="term" value="P:response to oxidative stress"/>
    <property type="evidence" value="ECO:0007669"/>
    <property type="project" value="InterPro"/>
</dbReference>
<keyword evidence="8" id="KW-1185">Reference proteome</keyword>
<keyword evidence="6" id="KW-1133">Transmembrane helix</keyword>
<dbReference type="PROSITE" id="PS00460">
    <property type="entry name" value="GLUTATHIONE_PEROXID_1"/>
    <property type="match status" value="1"/>
</dbReference>
<accession>A0A226EW77</accession>
<dbReference type="PANTHER" id="PTHR11592">
    <property type="entry name" value="GLUTATHIONE PEROXIDASE"/>
    <property type="match status" value="1"/>
</dbReference>
<dbReference type="InterPro" id="IPR036249">
    <property type="entry name" value="Thioredoxin-like_sf"/>
</dbReference>
<name>A0A226EW77_FOLCA</name>
<gene>
    <name evidence="7" type="ORF">Fcan01_02014</name>
</gene>
<dbReference type="OrthoDB" id="446890at2759"/>
<reference evidence="7 8" key="1">
    <citation type="submission" date="2015-12" db="EMBL/GenBank/DDBJ databases">
        <title>The genome of Folsomia candida.</title>
        <authorList>
            <person name="Faddeeva A."/>
            <person name="Derks M.F."/>
            <person name="Anvar Y."/>
            <person name="Smit S."/>
            <person name="Van Straalen N."/>
            <person name="Roelofs D."/>
        </authorList>
    </citation>
    <scope>NUCLEOTIDE SEQUENCE [LARGE SCALE GENOMIC DNA]</scope>
    <source>
        <strain evidence="7 8">VU population</strain>
        <tissue evidence="7">Whole body</tissue>
    </source>
</reference>
<dbReference type="PRINTS" id="PR01011">
    <property type="entry name" value="GLUTPROXDASE"/>
</dbReference>
<dbReference type="EMBL" id="LNIX01000001">
    <property type="protein sequence ID" value="OXA61440.1"/>
    <property type="molecule type" value="Genomic_DNA"/>
</dbReference>
<comment type="caution">
    <text evidence="7">The sequence shown here is derived from an EMBL/GenBank/DDBJ whole genome shotgun (WGS) entry which is preliminary data.</text>
</comment>
<evidence type="ECO:0000256" key="1">
    <source>
        <dbReference type="ARBA" id="ARBA00006926"/>
    </source>
</evidence>
<protein>
    <recommendedName>
        <fullName evidence="5">Glutathione peroxidase</fullName>
    </recommendedName>
</protein>
<keyword evidence="6" id="KW-0472">Membrane</keyword>